<feature type="domain" description="Lantibiotic dehydratase N-terminal" evidence="1">
    <location>
        <begin position="37"/>
        <end position="681"/>
    </location>
</feature>
<protein>
    <submittedName>
        <fullName evidence="2">Nisin biosynthesis protein NisB</fullName>
    </submittedName>
</protein>
<dbReference type="InterPro" id="IPR006827">
    <property type="entry name" value="Lant_deHydtase_N"/>
</dbReference>
<dbReference type="AlphaFoldDB" id="A0A1D3UBS2"/>
<evidence type="ECO:0000313" key="3">
    <source>
        <dbReference type="Proteomes" id="UP000182057"/>
    </source>
</evidence>
<evidence type="ECO:0000259" key="1">
    <source>
        <dbReference type="Pfam" id="PF04738"/>
    </source>
</evidence>
<name>A0A1D3UBS2_TANFO</name>
<dbReference type="Proteomes" id="UP000182057">
    <property type="component" value="Unassembled WGS sequence"/>
</dbReference>
<dbReference type="EMBL" id="FMMM01000012">
    <property type="protein sequence ID" value="SCQ17689.1"/>
    <property type="molecule type" value="Genomic_DNA"/>
</dbReference>
<reference evidence="2 3" key="1">
    <citation type="submission" date="2016-09" db="EMBL/GenBank/DDBJ databases">
        <authorList>
            <person name="Capua I."/>
            <person name="De Benedictis P."/>
            <person name="Joannis T."/>
            <person name="Lombin L.H."/>
            <person name="Cattoli G."/>
        </authorList>
    </citation>
    <scope>NUCLEOTIDE SEQUENCE [LARGE SCALE GENOMIC DNA]</scope>
    <source>
        <strain evidence="2 3">UB20</strain>
    </source>
</reference>
<dbReference type="Pfam" id="PF04738">
    <property type="entry name" value="Lant_dehydr_N"/>
    <property type="match status" value="1"/>
</dbReference>
<accession>A0A1D3UBS2</accession>
<organism evidence="2 3">
    <name type="scientific">Tannerella forsythia</name>
    <name type="common">Bacteroides forsythus</name>
    <dbReference type="NCBI Taxonomy" id="28112"/>
    <lineage>
        <taxon>Bacteria</taxon>
        <taxon>Pseudomonadati</taxon>
        <taxon>Bacteroidota</taxon>
        <taxon>Bacteroidia</taxon>
        <taxon>Bacteroidales</taxon>
        <taxon>Tannerellaceae</taxon>
        <taxon>Tannerella</taxon>
    </lineage>
</organism>
<gene>
    <name evidence="2" type="primary">nisB_1</name>
    <name evidence="2" type="ORF">TFUB20_00086</name>
</gene>
<proteinExistence type="predicted"/>
<evidence type="ECO:0000313" key="2">
    <source>
        <dbReference type="EMBL" id="SCQ17689.1"/>
    </source>
</evidence>
<dbReference type="RefSeq" id="WP_074449249.1">
    <property type="nucleotide sequence ID" value="NZ_CALHNL010000062.1"/>
</dbReference>
<sequence length="729" mass="83996">MIFRPFDRFIYRVPAFPLTYLRNILEGGKSMSECFFDNRVKEAVYIGSSDLYKELEKLFNSKVKDEDRKNGIEISFMKYLSRMSTRCTPFGLFATSSMGNVGEVTQFSLDDEISRCTRLDMYYLCALVQTILSLPDVKRGVLYYPNNTLYKVGKYMRYIEYKYSDKRRMHTISSVERSKYLDTILKNAAKGVMIGELLSYFSEQGTDEEESLCFIDELIKSQLLVSELDVMVVGEEYLKKFIMTLCKMRLEDSTRELVDSLCCINSWLEEMDTGKLNPLHGYHQIRQMVNQMPATYTENFLFQVDATRKNTVATLGESVIAELKSVISFFSKLGSTEVSPLDSFKMAFYNRYEEREVPLAIALDSELGIGYPLGHGIGDISPIVDNLILPPQKKQVANIANVQTVLLERLIKAEREGASEIVFYPEEFKSVPENWNGYPETLYALFQIISVKNDKPLLNIRTIGVSAANLLSRFAHLEPEIDKLVKDISRKESELVADGILAEIVHLPGSRVGNILSRPHLREYEIVYLANSDLVEEKKIYIDDLMLSYRGGELVLRSKRLNRRIIPRLTSAHNYYNDTLPVYRFLCDMQHQGKRTFWGFDWGGLADKLSYRPRVRYGNSILSLAAWNIKQEEIAAFYQASDNELVIKALNWRKKRNIPVYVLLSEGDNELYIDFESPISIRAFLSTVKKRTTFQLLEFIFSPDNLIVEGRDGKYLNECIVGFYRDSKK</sequence>
<dbReference type="OrthoDB" id="1273722at2"/>